<gene>
    <name evidence="3" type="primary">sepH</name>
    <name evidence="3" type="ORF">ACFQDO_01025</name>
</gene>
<feature type="region of interest" description="Disordered" evidence="1">
    <location>
        <begin position="213"/>
        <end position="423"/>
    </location>
</feature>
<keyword evidence="4" id="KW-1185">Reference proteome</keyword>
<feature type="compositionally biased region" description="Basic and acidic residues" evidence="1">
    <location>
        <begin position="243"/>
        <end position="259"/>
    </location>
</feature>
<accession>A0ABW1J8X3</accession>
<dbReference type="Proteomes" id="UP001596189">
    <property type="component" value="Unassembled WGS sequence"/>
</dbReference>
<dbReference type="EMBL" id="JBHSRD010000002">
    <property type="protein sequence ID" value="MFC6005699.1"/>
    <property type="molecule type" value="Genomic_DNA"/>
</dbReference>
<feature type="domain" description="DUF3071" evidence="2">
    <location>
        <begin position="1"/>
        <end position="167"/>
    </location>
</feature>
<feature type="compositionally biased region" description="Low complexity" evidence="1">
    <location>
        <begin position="364"/>
        <end position="381"/>
    </location>
</feature>
<evidence type="ECO:0000256" key="1">
    <source>
        <dbReference type="SAM" id="MobiDB-lite"/>
    </source>
</evidence>
<dbReference type="InterPro" id="IPR021421">
    <property type="entry name" value="DUF3071"/>
</dbReference>
<feature type="compositionally biased region" description="Acidic residues" evidence="1">
    <location>
        <begin position="382"/>
        <end position="391"/>
    </location>
</feature>
<protein>
    <submittedName>
        <fullName evidence="3">Septation protein SepH</fullName>
    </submittedName>
</protein>
<comment type="caution">
    <text evidence="3">The sequence shown here is derived from an EMBL/GenBank/DDBJ whole genome shotgun (WGS) entry which is preliminary data.</text>
</comment>
<evidence type="ECO:0000313" key="3">
    <source>
        <dbReference type="EMBL" id="MFC6005699.1"/>
    </source>
</evidence>
<proteinExistence type="predicted"/>
<dbReference type="NCBIfam" id="NF040712">
    <property type="entry name" value="SepH"/>
    <property type="match status" value="1"/>
</dbReference>
<feature type="compositionally biased region" description="Low complexity" evidence="1">
    <location>
        <begin position="302"/>
        <end position="314"/>
    </location>
</feature>
<organism evidence="3 4">
    <name type="scientific">Angustibacter luteus</name>
    <dbReference type="NCBI Taxonomy" id="658456"/>
    <lineage>
        <taxon>Bacteria</taxon>
        <taxon>Bacillati</taxon>
        <taxon>Actinomycetota</taxon>
        <taxon>Actinomycetes</taxon>
        <taxon>Kineosporiales</taxon>
        <taxon>Kineosporiaceae</taxon>
    </lineage>
</organism>
<dbReference type="InterPro" id="IPR047682">
    <property type="entry name" value="SepH-like"/>
</dbReference>
<reference evidence="4" key="1">
    <citation type="journal article" date="2019" name="Int. J. Syst. Evol. Microbiol.">
        <title>The Global Catalogue of Microorganisms (GCM) 10K type strain sequencing project: providing services to taxonomists for standard genome sequencing and annotation.</title>
        <authorList>
            <consortium name="The Broad Institute Genomics Platform"/>
            <consortium name="The Broad Institute Genome Sequencing Center for Infectious Disease"/>
            <person name="Wu L."/>
            <person name="Ma J."/>
        </authorList>
    </citation>
    <scope>NUCLEOTIDE SEQUENCE [LARGE SCALE GENOMIC DNA]</scope>
    <source>
        <strain evidence="4">KACC 14249</strain>
    </source>
</reference>
<evidence type="ECO:0000259" key="2">
    <source>
        <dbReference type="Pfam" id="PF11268"/>
    </source>
</evidence>
<dbReference type="RefSeq" id="WP_345716577.1">
    <property type="nucleotide sequence ID" value="NZ_BAABFP010000005.1"/>
</dbReference>
<dbReference type="Pfam" id="PF11268">
    <property type="entry name" value="DUF3071"/>
    <property type="match status" value="1"/>
</dbReference>
<sequence>MHDLRLVGVHDDGEHLVLGDADGQRFLLSVDEALRAAVRRDRAHLGQLQIEMGGGLRPAEVQARVRAGATAEDVAAACGWPVDRVRRYEGPVLAEREHVAEMARAVTLRGRGKDQVTLGTEVGRRLAGRGVDPDTVSWDSWRTDDGPWTVVLTFPAGGRTRQARWHFDATARTVTPADDEARWLSEQAPEADGPLGGARLAAVPNGSLYDIEADGGVDGPPVRERSDVDDPLDLMTAMRSRRRERDLHRTTTRRPHSEPVDPADVPGARHPARRRRAPVEAPLELDPALLGDPPAAHPPASEVAALVAEATKAAESTEPVAEPHRWPLAAQMHEAARADDEDTGEIPVPEPVEIAQLAPEPEVDTTSEPTSDTTSDTALDATSDEPDEPDDEHGGPGKHRPAARARRSSVPSWDDIMFGAKRD</sequence>
<name>A0ABW1J8X3_9ACTN</name>
<evidence type="ECO:0000313" key="4">
    <source>
        <dbReference type="Proteomes" id="UP001596189"/>
    </source>
</evidence>
<feature type="compositionally biased region" description="Basic residues" evidence="1">
    <location>
        <begin position="396"/>
        <end position="407"/>
    </location>
</feature>